<feature type="compositionally biased region" description="Basic and acidic residues" evidence="7">
    <location>
        <begin position="183"/>
        <end position="193"/>
    </location>
</feature>
<dbReference type="PROSITE" id="PS00028">
    <property type="entry name" value="ZINC_FINGER_C2H2_1"/>
    <property type="match status" value="2"/>
</dbReference>
<dbReference type="AlphaFoldDB" id="A0A3N4I4M9"/>
<dbReference type="PROSITE" id="PS50157">
    <property type="entry name" value="ZINC_FINGER_C2H2_2"/>
    <property type="match status" value="2"/>
</dbReference>
<dbReference type="PANTHER" id="PTHR19818:SF139">
    <property type="entry name" value="PAIR-RULE PROTEIN ODD-PAIRED"/>
    <property type="match status" value="1"/>
</dbReference>
<evidence type="ECO:0000313" key="10">
    <source>
        <dbReference type="Proteomes" id="UP000275078"/>
    </source>
</evidence>
<dbReference type="FunFam" id="3.30.160.60:FF:000446">
    <property type="entry name" value="Zinc finger protein"/>
    <property type="match status" value="1"/>
</dbReference>
<dbReference type="STRING" id="1160509.A0A3N4I4M9"/>
<dbReference type="GO" id="GO:0008270">
    <property type="term" value="F:zinc ion binding"/>
    <property type="evidence" value="ECO:0007669"/>
    <property type="project" value="UniProtKB-KW"/>
</dbReference>
<evidence type="ECO:0000256" key="3">
    <source>
        <dbReference type="ARBA" id="ARBA00022771"/>
    </source>
</evidence>
<gene>
    <name evidence="9" type="ORF">BJ508DRAFT_143947</name>
</gene>
<name>A0A3N4I4M9_ASCIM</name>
<dbReference type="InterPro" id="IPR001138">
    <property type="entry name" value="Zn2Cys6_DnaBD"/>
</dbReference>
<dbReference type="InterPro" id="IPR036864">
    <property type="entry name" value="Zn2-C6_fun-type_DNA-bd_sf"/>
</dbReference>
<dbReference type="GO" id="GO:0000978">
    <property type="term" value="F:RNA polymerase II cis-regulatory region sequence-specific DNA binding"/>
    <property type="evidence" value="ECO:0007669"/>
    <property type="project" value="TreeGrafter"/>
</dbReference>
<keyword evidence="3 6" id="KW-0863">Zinc-finger</keyword>
<protein>
    <recommendedName>
        <fullName evidence="8">C2H2-type domain-containing protein</fullName>
    </recommendedName>
</protein>
<dbReference type="EMBL" id="ML119702">
    <property type="protein sequence ID" value="RPA79121.1"/>
    <property type="molecule type" value="Genomic_DNA"/>
</dbReference>
<feature type="region of interest" description="Disordered" evidence="7">
    <location>
        <begin position="42"/>
        <end position="61"/>
    </location>
</feature>
<keyword evidence="10" id="KW-1185">Reference proteome</keyword>
<accession>A0A3N4I4M9</accession>
<keyword evidence="5" id="KW-0539">Nucleus</keyword>
<evidence type="ECO:0000256" key="7">
    <source>
        <dbReference type="SAM" id="MobiDB-lite"/>
    </source>
</evidence>
<dbReference type="GO" id="GO:0005634">
    <property type="term" value="C:nucleus"/>
    <property type="evidence" value="ECO:0007669"/>
    <property type="project" value="UniProtKB-ARBA"/>
</dbReference>
<dbReference type="Gene3D" id="3.30.160.60">
    <property type="entry name" value="Classic Zinc Finger"/>
    <property type="match status" value="2"/>
</dbReference>
<evidence type="ECO:0000256" key="1">
    <source>
        <dbReference type="ARBA" id="ARBA00022723"/>
    </source>
</evidence>
<feature type="domain" description="C2H2-type" evidence="8">
    <location>
        <begin position="131"/>
        <end position="165"/>
    </location>
</feature>
<keyword evidence="2" id="KW-0677">Repeat</keyword>
<evidence type="ECO:0000256" key="4">
    <source>
        <dbReference type="ARBA" id="ARBA00022833"/>
    </source>
</evidence>
<dbReference type="Proteomes" id="UP000275078">
    <property type="component" value="Unassembled WGS sequence"/>
</dbReference>
<keyword evidence="4" id="KW-0862">Zinc</keyword>
<keyword evidence="1" id="KW-0479">Metal-binding</keyword>
<dbReference type="GO" id="GO:0000981">
    <property type="term" value="F:DNA-binding transcription factor activity, RNA polymerase II-specific"/>
    <property type="evidence" value="ECO:0007669"/>
    <property type="project" value="InterPro"/>
</dbReference>
<sequence length="257" mass="29863">MTEPNEDRHYMADNVLFQLMERQDSAPEVVEDYTVEELDEAETVAREHQAEQDYESHPEVYETESCPNDIASIHSTGDGSEDAAYDRKQRKHSFKPFVCPLGECGRWFSRADSLKQHMYSHQKESIPKPFLLCHIPGCNRSFSRPDDHKQHLSSHIETQHSAEGPYARTEQALVPRPFDFGPYEDRRDPHQDVAHNVSSSFPVNGEEDDSEALKGYKSRRLPSQPKRGCITCRRRRRQCDEVYPECMLICFWSRMLV</sequence>
<evidence type="ECO:0000256" key="5">
    <source>
        <dbReference type="ARBA" id="ARBA00023242"/>
    </source>
</evidence>
<evidence type="ECO:0000256" key="2">
    <source>
        <dbReference type="ARBA" id="ARBA00022737"/>
    </source>
</evidence>
<dbReference type="InterPro" id="IPR036236">
    <property type="entry name" value="Znf_C2H2_sf"/>
</dbReference>
<dbReference type="PANTHER" id="PTHR19818">
    <property type="entry name" value="ZINC FINGER PROTEIN ZIC AND GLI"/>
    <property type="match status" value="1"/>
</dbReference>
<proteinExistence type="predicted"/>
<organism evidence="9 10">
    <name type="scientific">Ascobolus immersus RN42</name>
    <dbReference type="NCBI Taxonomy" id="1160509"/>
    <lineage>
        <taxon>Eukaryota</taxon>
        <taxon>Fungi</taxon>
        <taxon>Dikarya</taxon>
        <taxon>Ascomycota</taxon>
        <taxon>Pezizomycotina</taxon>
        <taxon>Pezizomycetes</taxon>
        <taxon>Pezizales</taxon>
        <taxon>Ascobolaceae</taxon>
        <taxon>Ascobolus</taxon>
    </lineage>
</organism>
<feature type="region of interest" description="Disordered" evidence="7">
    <location>
        <begin position="177"/>
        <end position="225"/>
    </location>
</feature>
<dbReference type="GO" id="GO:0045944">
    <property type="term" value="P:positive regulation of transcription by RNA polymerase II"/>
    <property type="evidence" value="ECO:0007669"/>
    <property type="project" value="UniProtKB-ARBA"/>
</dbReference>
<feature type="domain" description="C2H2-type" evidence="8">
    <location>
        <begin position="97"/>
        <end position="126"/>
    </location>
</feature>
<dbReference type="SUPFAM" id="SSF57701">
    <property type="entry name" value="Zn2/Cys6 DNA-binding domain"/>
    <property type="match status" value="1"/>
</dbReference>
<dbReference type="InterPro" id="IPR013087">
    <property type="entry name" value="Znf_C2H2_type"/>
</dbReference>
<dbReference type="SUPFAM" id="SSF57667">
    <property type="entry name" value="beta-beta-alpha zinc fingers"/>
    <property type="match status" value="1"/>
</dbReference>
<dbReference type="CDD" id="cd00067">
    <property type="entry name" value="GAL4"/>
    <property type="match status" value="1"/>
</dbReference>
<feature type="compositionally biased region" description="Basic and acidic residues" evidence="7">
    <location>
        <begin position="43"/>
        <end position="60"/>
    </location>
</feature>
<dbReference type="InterPro" id="IPR050329">
    <property type="entry name" value="GLI_C2H2-zinc-finger"/>
</dbReference>
<dbReference type="OrthoDB" id="4748970at2759"/>
<evidence type="ECO:0000313" key="9">
    <source>
        <dbReference type="EMBL" id="RPA79121.1"/>
    </source>
</evidence>
<dbReference type="SMART" id="SM00355">
    <property type="entry name" value="ZnF_C2H2"/>
    <property type="match status" value="2"/>
</dbReference>
<reference evidence="9 10" key="1">
    <citation type="journal article" date="2018" name="Nat. Ecol. Evol.">
        <title>Pezizomycetes genomes reveal the molecular basis of ectomycorrhizal truffle lifestyle.</title>
        <authorList>
            <person name="Murat C."/>
            <person name="Payen T."/>
            <person name="Noel B."/>
            <person name="Kuo A."/>
            <person name="Morin E."/>
            <person name="Chen J."/>
            <person name="Kohler A."/>
            <person name="Krizsan K."/>
            <person name="Balestrini R."/>
            <person name="Da Silva C."/>
            <person name="Montanini B."/>
            <person name="Hainaut M."/>
            <person name="Levati E."/>
            <person name="Barry K.W."/>
            <person name="Belfiori B."/>
            <person name="Cichocki N."/>
            <person name="Clum A."/>
            <person name="Dockter R.B."/>
            <person name="Fauchery L."/>
            <person name="Guy J."/>
            <person name="Iotti M."/>
            <person name="Le Tacon F."/>
            <person name="Lindquist E.A."/>
            <person name="Lipzen A."/>
            <person name="Malagnac F."/>
            <person name="Mello A."/>
            <person name="Molinier V."/>
            <person name="Miyauchi S."/>
            <person name="Poulain J."/>
            <person name="Riccioni C."/>
            <person name="Rubini A."/>
            <person name="Sitrit Y."/>
            <person name="Splivallo R."/>
            <person name="Traeger S."/>
            <person name="Wang M."/>
            <person name="Zifcakova L."/>
            <person name="Wipf D."/>
            <person name="Zambonelli A."/>
            <person name="Paolocci F."/>
            <person name="Nowrousian M."/>
            <person name="Ottonello S."/>
            <person name="Baldrian P."/>
            <person name="Spatafora J.W."/>
            <person name="Henrissat B."/>
            <person name="Nagy L.G."/>
            <person name="Aury J.M."/>
            <person name="Wincker P."/>
            <person name="Grigoriev I.V."/>
            <person name="Bonfante P."/>
            <person name="Martin F.M."/>
        </authorList>
    </citation>
    <scope>NUCLEOTIDE SEQUENCE [LARGE SCALE GENOMIC DNA]</scope>
    <source>
        <strain evidence="9 10">RN42</strain>
    </source>
</reference>
<evidence type="ECO:0000256" key="6">
    <source>
        <dbReference type="PROSITE-ProRule" id="PRU00042"/>
    </source>
</evidence>
<evidence type="ECO:0000259" key="8">
    <source>
        <dbReference type="PROSITE" id="PS50157"/>
    </source>
</evidence>